<keyword evidence="2" id="KW-1185">Reference proteome</keyword>
<proteinExistence type="predicted"/>
<dbReference type="EMBL" id="MJBS01000044">
    <property type="protein sequence ID" value="OHE98643.1"/>
    <property type="molecule type" value="Genomic_DNA"/>
</dbReference>
<reference evidence="1 2" key="1">
    <citation type="submission" date="2016-09" db="EMBL/GenBank/DDBJ databases">
        <authorList>
            <person name="Capua I."/>
            <person name="De Benedictis P."/>
            <person name="Joannis T."/>
            <person name="Lombin L.H."/>
            <person name="Cattoli G."/>
        </authorList>
    </citation>
    <scope>NUCLEOTIDE SEQUENCE [LARGE SCALE GENOMIC DNA]</scope>
    <source>
        <strain evidence="1 2">IMI 309357</strain>
    </source>
</reference>
<evidence type="ECO:0000313" key="1">
    <source>
        <dbReference type="EMBL" id="OHE98643.1"/>
    </source>
</evidence>
<gene>
    <name evidence="1" type="ORF">CORC01_06094</name>
</gene>
<dbReference type="AlphaFoldDB" id="A0A1G4BB66"/>
<sequence length="104" mass="11218">MLASPTKTNIYYLLENDSDANSAGVPVADAVGVGVEFVEDFEFESAERCAEEMAEEIARVAKEVGEVVGLDEEAEDEVITAPFTIDTPLPAMQQIAASWPLPQQ</sequence>
<evidence type="ECO:0000313" key="2">
    <source>
        <dbReference type="Proteomes" id="UP000176998"/>
    </source>
</evidence>
<accession>A0A1G4BB66</accession>
<protein>
    <submittedName>
        <fullName evidence="1">Uncharacterized protein</fullName>
    </submittedName>
</protein>
<dbReference type="GeneID" id="34559246"/>
<comment type="caution">
    <text evidence="1">The sequence shown here is derived from an EMBL/GenBank/DDBJ whole genome shotgun (WGS) entry which is preliminary data.</text>
</comment>
<name>A0A1G4BB66_9PEZI</name>
<organism evidence="1 2">
    <name type="scientific">Colletotrichum orchidophilum</name>
    <dbReference type="NCBI Taxonomy" id="1209926"/>
    <lineage>
        <taxon>Eukaryota</taxon>
        <taxon>Fungi</taxon>
        <taxon>Dikarya</taxon>
        <taxon>Ascomycota</taxon>
        <taxon>Pezizomycotina</taxon>
        <taxon>Sordariomycetes</taxon>
        <taxon>Hypocreomycetidae</taxon>
        <taxon>Glomerellales</taxon>
        <taxon>Glomerellaceae</taxon>
        <taxon>Colletotrichum</taxon>
    </lineage>
</organism>
<dbReference type="RefSeq" id="XP_022475792.1">
    <property type="nucleotide sequence ID" value="XM_022617736.1"/>
</dbReference>
<dbReference type="Proteomes" id="UP000176998">
    <property type="component" value="Unassembled WGS sequence"/>
</dbReference>